<dbReference type="Pfam" id="PF19468">
    <property type="entry name" value="DUF6005"/>
    <property type="match status" value="1"/>
</dbReference>
<dbReference type="Proteomes" id="UP000518605">
    <property type="component" value="Unassembled WGS sequence"/>
</dbReference>
<name>A0A7W5CB93_9BACL</name>
<keyword evidence="2" id="KW-1185">Reference proteome</keyword>
<evidence type="ECO:0008006" key="3">
    <source>
        <dbReference type="Google" id="ProtNLM"/>
    </source>
</evidence>
<dbReference type="RefSeq" id="WP_183565507.1">
    <property type="nucleotide sequence ID" value="NZ_CBCSLB010000010.1"/>
</dbReference>
<organism evidence="1 2">
    <name type="scientific">Paenibacillus endophyticus</name>
    <dbReference type="NCBI Taxonomy" id="1294268"/>
    <lineage>
        <taxon>Bacteria</taxon>
        <taxon>Bacillati</taxon>
        <taxon>Bacillota</taxon>
        <taxon>Bacilli</taxon>
        <taxon>Bacillales</taxon>
        <taxon>Paenibacillaceae</taxon>
        <taxon>Paenibacillus</taxon>
    </lineage>
</organism>
<gene>
    <name evidence="1" type="ORF">FHS16_003679</name>
</gene>
<evidence type="ECO:0000313" key="2">
    <source>
        <dbReference type="Proteomes" id="UP000518605"/>
    </source>
</evidence>
<dbReference type="InterPro" id="IPR046047">
    <property type="entry name" value="DUF6005"/>
</dbReference>
<reference evidence="1 2" key="1">
    <citation type="submission" date="2020-08" db="EMBL/GenBank/DDBJ databases">
        <title>Genomic Encyclopedia of Type Strains, Phase III (KMG-III): the genomes of soil and plant-associated and newly described type strains.</title>
        <authorList>
            <person name="Whitman W."/>
        </authorList>
    </citation>
    <scope>NUCLEOTIDE SEQUENCE [LARGE SCALE GENOMIC DNA]</scope>
    <source>
        <strain evidence="1 2">CECT 8234</strain>
    </source>
</reference>
<accession>A0A7W5CB93</accession>
<proteinExistence type="predicted"/>
<evidence type="ECO:0000313" key="1">
    <source>
        <dbReference type="EMBL" id="MBB3153604.1"/>
    </source>
</evidence>
<comment type="caution">
    <text evidence="1">The sequence shown here is derived from an EMBL/GenBank/DDBJ whole genome shotgun (WGS) entry which is preliminary data.</text>
</comment>
<protein>
    <recommendedName>
        <fullName evidence="3">Butirosin biosynthesis protein H N-terminal domain-containing protein</fullName>
    </recommendedName>
</protein>
<dbReference type="EMBL" id="JACHXW010000011">
    <property type="protein sequence ID" value="MBB3153604.1"/>
    <property type="molecule type" value="Genomic_DNA"/>
</dbReference>
<dbReference type="AlphaFoldDB" id="A0A7W5CB93"/>
<sequence length="319" mass="36007">MSGPPIHCLLDCLAHLVRNRTDMDPRPIYLGVWNAPFIASEDGFSYYSEEIDPDIDLRRFEQLYGPCLTRWLEPQWEKEQKFAKLEEELSEAGESVSVIALVDLYYMPHSAICYGLKHLPHMLIVERGQDGSLRAVDPFFDWEGEITRSVLYEAFTCGGLSSGITIRLDKASEPSRFAAGEAFRMHFDLGASPLIQGVDDYLRHIEIGTPNYTAAKLYASIGQVGVIAKRWRGLGEVARYFADKGGEDGAPILEMLDQLLVKWENIVLVIVRLGVLGNHAKLTDARAKLAKLAELERDIRGALWTLFERWKEAGHERVI</sequence>